<dbReference type="RefSeq" id="WP_006803491.1">
    <property type="nucleotide sequence ID" value="NZ_GG700632.1"/>
</dbReference>
<reference evidence="1 2" key="1">
    <citation type="submission" date="2009-09" db="EMBL/GenBank/DDBJ databases">
        <authorList>
            <person name="Weinstock G."/>
            <person name="Sodergren E."/>
            <person name="Clifton S."/>
            <person name="Fulton L."/>
            <person name="Fulton B."/>
            <person name="Courtney L."/>
            <person name="Fronick C."/>
            <person name="Harrison M."/>
            <person name="Strong C."/>
            <person name="Farmer C."/>
            <person name="Delahaunty K."/>
            <person name="Markovic C."/>
            <person name="Hall O."/>
            <person name="Minx P."/>
            <person name="Tomlinson C."/>
            <person name="Mitreva M."/>
            <person name="Nelson J."/>
            <person name="Hou S."/>
            <person name="Wollam A."/>
            <person name="Pepin K.H."/>
            <person name="Johnson M."/>
            <person name="Bhonagiri V."/>
            <person name="Nash W.E."/>
            <person name="Warren W."/>
            <person name="Chinwalla A."/>
            <person name="Mardis E.R."/>
            <person name="Wilson R.K."/>
        </authorList>
    </citation>
    <scope>NUCLEOTIDE SEQUENCE [LARGE SCALE GENOMIC DNA]</scope>
    <source>
        <strain evidence="1 2">F0254</strain>
    </source>
</reference>
<evidence type="ECO:0000313" key="2">
    <source>
        <dbReference type="Proteomes" id="UP000006233"/>
    </source>
</evidence>
<name>C9MUD6_9FUSO</name>
<comment type="caution">
    <text evidence="1">The sequence shown here is derived from an EMBL/GenBank/DDBJ whole genome shotgun (WGS) entry which is preliminary data.</text>
</comment>
<gene>
    <name evidence="1" type="ORF">GCWU000323_00155</name>
</gene>
<accession>C9MUD6</accession>
<sequence length="40" mass="5026">MYDEELEVENPYFKDLCDQVADLQMELYDYEFELEWIDKN</sequence>
<dbReference type="Proteomes" id="UP000006233">
    <property type="component" value="Unassembled WGS sequence"/>
</dbReference>
<organism evidence="1 2">
    <name type="scientific">Leptotrichia hofstadii F0254</name>
    <dbReference type="NCBI Taxonomy" id="634994"/>
    <lineage>
        <taxon>Bacteria</taxon>
        <taxon>Fusobacteriati</taxon>
        <taxon>Fusobacteriota</taxon>
        <taxon>Fusobacteriia</taxon>
        <taxon>Fusobacteriales</taxon>
        <taxon>Leptotrichiaceae</taxon>
        <taxon>Leptotrichia</taxon>
    </lineage>
</organism>
<protein>
    <submittedName>
        <fullName evidence="1">Uncharacterized protein</fullName>
    </submittedName>
</protein>
<evidence type="ECO:0000313" key="1">
    <source>
        <dbReference type="EMBL" id="EEX75556.1"/>
    </source>
</evidence>
<proteinExistence type="predicted"/>
<dbReference type="AlphaFoldDB" id="C9MUD6"/>
<dbReference type="EMBL" id="ACVB02000006">
    <property type="protein sequence ID" value="EEX75556.1"/>
    <property type="molecule type" value="Genomic_DNA"/>
</dbReference>
<dbReference type="HOGENOM" id="CLU_3291844_0_0_0"/>